<dbReference type="GO" id="GO:0016020">
    <property type="term" value="C:membrane"/>
    <property type="evidence" value="ECO:0007669"/>
    <property type="project" value="TreeGrafter"/>
</dbReference>
<dbReference type="InterPro" id="IPR000073">
    <property type="entry name" value="AB_hydrolase_1"/>
</dbReference>
<feature type="domain" description="AB hydrolase-1" evidence="2">
    <location>
        <begin position="78"/>
        <end position="450"/>
    </location>
</feature>
<dbReference type="Pfam" id="PF00561">
    <property type="entry name" value="Abhydrolase_1"/>
    <property type="match status" value="1"/>
</dbReference>
<dbReference type="PANTHER" id="PTHR43798:SF27">
    <property type="entry name" value="HYDROLASE ALPHA_BETA HYDROLASE FOLD FAMILY"/>
    <property type="match status" value="1"/>
</dbReference>
<dbReference type="InterPro" id="IPR050266">
    <property type="entry name" value="AB_hydrolase_sf"/>
</dbReference>
<accession>A0A4S2H1J8</accession>
<feature type="signal peptide" evidence="1">
    <location>
        <begin position="1"/>
        <end position="23"/>
    </location>
</feature>
<keyword evidence="4" id="KW-1185">Reference proteome</keyword>
<evidence type="ECO:0000313" key="3">
    <source>
        <dbReference type="EMBL" id="TGY89198.1"/>
    </source>
</evidence>
<dbReference type="Gene3D" id="3.40.50.1820">
    <property type="entry name" value="alpha/beta hydrolase"/>
    <property type="match status" value="1"/>
</dbReference>
<protein>
    <submittedName>
        <fullName evidence="3">Alpha/beta hydrolase</fullName>
    </submittedName>
</protein>
<gene>
    <name evidence="3" type="ORF">E5163_08755</name>
</gene>
<evidence type="ECO:0000256" key="1">
    <source>
        <dbReference type="SAM" id="SignalP"/>
    </source>
</evidence>
<dbReference type="GO" id="GO:0016787">
    <property type="term" value="F:hydrolase activity"/>
    <property type="evidence" value="ECO:0007669"/>
    <property type="project" value="UniProtKB-KW"/>
</dbReference>
<feature type="chain" id="PRO_5020684851" evidence="1">
    <location>
        <begin position="24"/>
        <end position="480"/>
    </location>
</feature>
<dbReference type="InterPro" id="IPR029058">
    <property type="entry name" value="AB_hydrolase_fold"/>
</dbReference>
<evidence type="ECO:0000259" key="2">
    <source>
        <dbReference type="Pfam" id="PF00561"/>
    </source>
</evidence>
<dbReference type="EMBL" id="SRXW01000002">
    <property type="protein sequence ID" value="TGY89198.1"/>
    <property type="molecule type" value="Genomic_DNA"/>
</dbReference>
<organism evidence="3 4">
    <name type="scientific">Marinicauda algicola</name>
    <dbReference type="NCBI Taxonomy" id="2029849"/>
    <lineage>
        <taxon>Bacteria</taxon>
        <taxon>Pseudomonadati</taxon>
        <taxon>Pseudomonadota</taxon>
        <taxon>Alphaproteobacteria</taxon>
        <taxon>Maricaulales</taxon>
        <taxon>Maricaulaceae</taxon>
        <taxon>Marinicauda</taxon>
    </lineage>
</organism>
<dbReference type="AlphaFoldDB" id="A0A4S2H1J8"/>
<dbReference type="SUPFAM" id="SSF53474">
    <property type="entry name" value="alpha/beta-Hydrolases"/>
    <property type="match status" value="1"/>
</dbReference>
<comment type="caution">
    <text evidence="3">The sequence shown here is derived from an EMBL/GenBank/DDBJ whole genome shotgun (WGS) entry which is preliminary data.</text>
</comment>
<proteinExistence type="predicted"/>
<dbReference type="RefSeq" id="WP_135995738.1">
    <property type="nucleotide sequence ID" value="NZ_CP071057.1"/>
</dbReference>
<reference evidence="3 4" key="1">
    <citation type="journal article" date="2017" name="Int. J. Syst. Evol. Microbiol.">
        <title>Marinicauda algicola sp. nov., isolated from a marine red alga Rhodosorus marinus.</title>
        <authorList>
            <person name="Jeong S.E."/>
            <person name="Jeon S.H."/>
            <person name="Chun B.H."/>
            <person name="Kim D.W."/>
            <person name="Jeon C.O."/>
        </authorList>
    </citation>
    <scope>NUCLEOTIDE SEQUENCE [LARGE SCALE GENOMIC DNA]</scope>
    <source>
        <strain evidence="3 4">JCM 31718</strain>
    </source>
</reference>
<name>A0A4S2H1J8_9PROT</name>
<dbReference type="PANTHER" id="PTHR43798">
    <property type="entry name" value="MONOACYLGLYCEROL LIPASE"/>
    <property type="match status" value="1"/>
</dbReference>
<evidence type="ECO:0000313" key="4">
    <source>
        <dbReference type="Proteomes" id="UP000308054"/>
    </source>
</evidence>
<sequence>MQIPAFIAGAVLLTAAAAPGARAECGQEPITFTADSGESVAAWRGRLEVPEFRGAPDSRTIELGYVCFRATGEEPGAPIVYLAGGPGGSGIDTARGPRFPLFMAMREHGDVIAFDQRGTGESDHTAECRSSVRLREDEPHSDGEIAEAYRAAVRECAGFWQSQGIDIRGYTTAQSVADLDALRVHLGAERISLWGISYGSHLAFAALDAIDERIERVIVASAEGLDQTVKLPARTDAYFARLQAAVDAQPGARAAYPDIAAMMTRVHARLETEPVLLQLPQEDGSSAPFLLQRSTMQRMTSALINDPQNARVLLMVYASLDAGDTALVTSLLARFVEPGEPIELRAMPTAMDLASGISPGRLALVEAQAEASLVGLWLNFPMPQIAGTIPGLDLGEDFRDGPVSDVPVLLLTGTLDGRTYPEGQAEAVAGLTDVTQVTVVNAGHNLFMSSPEVGAVMAAFMRGEPVRTSQIVVEPVDFAP</sequence>
<keyword evidence="1" id="KW-0732">Signal</keyword>
<dbReference type="OrthoDB" id="613638at2"/>
<keyword evidence="3" id="KW-0378">Hydrolase</keyword>
<dbReference type="Proteomes" id="UP000308054">
    <property type="component" value="Unassembled WGS sequence"/>
</dbReference>